<evidence type="ECO:0000313" key="2">
    <source>
        <dbReference type="EMBL" id="PKI74358.1"/>
    </source>
</evidence>
<reference evidence="2 3" key="1">
    <citation type="submission" date="2017-11" db="EMBL/GenBank/DDBJ databases">
        <title>De-novo sequencing of pomegranate (Punica granatum L.) genome.</title>
        <authorList>
            <person name="Akparov Z."/>
            <person name="Amiraslanov A."/>
            <person name="Hajiyeva S."/>
            <person name="Abbasov M."/>
            <person name="Kaur K."/>
            <person name="Hamwieh A."/>
            <person name="Solovyev V."/>
            <person name="Salamov A."/>
            <person name="Braich B."/>
            <person name="Kosarev P."/>
            <person name="Mahmoud A."/>
            <person name="Hajiyev E."/>
            <person name="Babayeva S."/>
            <person name="Izzatullayeva V."/>
            <person name="Mammadov A."/>
            <person name="Mammadov A."/>
            <person name="Sharifova S."/>
            <person name="Ojaghi J."/>
            <person name="Eynullazada K."/>
            <person name="Bayramov B."/>
            <person name="Abdulazimova A."/>
            <person name="Shahmuradov I."/>
        </authorList>
    </citation>
    <scope>NUCLEOTIDE SEQUENCE [LARGE SCALE GENOMIC DNA]</scope>
    <source>
        <strain evidence="3">cv. AG2017</strain>
        <tissue evidence="2">Leaf</tissue>
    </source>
</reference>
<evidence type="ECO:0000313" key="3">
    <source>
        <dbReference type="Proteomes" id="UP000233551"/>
    </source>
</evidence>
<proteinExistence type="predicted"/>
<comment type="caution">
    <text evidence="2">The sequence shown here is derived from an EMBL/GenBank/DDBJ whole genome shotgun (WGS) entry which is preliminary data.</text>
</comment>
<organism evidence="2 3">
    <name type="scientific">Punica granatum</name>
    <name type="common">Pomegranate</name>
    <dbReference type="NCBI Taxonomy" id="22663"/>
    <lineage>
        <taxon>Eukaryota</taxon>
        <taxon>Viridiplantae</taxon>
        <taxon>Streptophyta</taxon>
        <taxon>Embryophyta</taxon>
        <taxon>Tracheophyta</taxon>
        <taxon>Spermatophyta</taxon>
        <taxon>Magnoliopsida</taxon>
        <taxon>eudicotyledons</taxon>
        <taxon>Gunneridae</taxon>
        <taxon>Pentapetalae</taxon>
        <taxon>rosids</taxon>
        <taxon>malvids</taxon>
        <taxon>Myrtales</taxon>
        <taxon>Lythraceae</taxon>
        <taxon>Punica</taxon>
    </lineage>
</organism>
<dbReference type="AlphaFoldDB" id="A0A2I0L0V9"/>
<evidence type="ECO:0000256" key="1">
    <source>
        <dbReference type="SAM" id="MobiDB-lite"/>
    </source>
</evidence>
<keyword evidence="3" id="KW-1185">Reference proteome</keyword>
<dbReference type="EMBL" id="PGOL01000210">
    <property type="protein sequence ID" value="PKI74358.1"/>
    <property type="molecule type" value="Genomic_DNA"/>
</dbReference>
<feature type="region of interest" description="Disordered" evidence="1">
    <location>
        <begin position="1"/>
        <end position="70"/>
    </location>
</feature>
<dbReference type="Proteomes" id="UP000233551">
    <property type="component" value="Unassembled WGS sequence"/>
</dbReference>
<gene>
    <name evidence="2" type="ORF">CRG98_005238</name>
</gene>
<protein>
    <submittedName>
        <fullName evidence="2">Uncharacterized protein</fullName>
    </submittedName>
</protein>
<accession>A0A2I0L0V9</accession>
<sequence>MSHFSPTKKIEKESGLGPPIGDPDPESTGDSEWRSLVNSRSRPPIDDPDPFTGVASAHKGRRRPQWRGRGLQLAASTTLSFQFSLLD</sequence>
<name>A0A2I0L0V9_PUNGR</name>